<dbReference type="Proteomes" id="UP000799118">
    <property type="component" value="Unassembled WGS sequence"/>
</dbReference>
<evidence type="ECO:0000259" key="1">
    <source>
        <dbReference type="Pfam" id="PF14214"/>
    </source>
</evidence>
<organism evidence="2 3">
    <name type="scientific">Gymnopus androsaceus JB14</name>
    <dbReference type="NCBI Taxonomy" id="1447944"/>
    <lineage>
        <taxon>Eukaryota</taxon>
        <taxon>Fungi</taxon>
        <taxon>Dikarya</taxon>
        <taxon>Basidiomycota</taxon>
        <taxon>Agaricomycotina</taxon>
        <taxon>Agaricomycetes</taxon>
        <taxon>Agaricomycetidae</taxon>
        <taxon>Agaricales</taxon>
        <taxon>Marasmiineae</taxon>
        <taxon>Omphalotaceae</taxon>
        <taxon>Gymnopus</taxon>
    </lineage>
</organism>
<dbReference type="Pfam" id="PF14214">
    <property type="entry name" value="Helitron_like_N"/>
    <property type="match status" value="1"/>
</dbReference>
<name>A0A6A4H7Y2_9AGAR</name>
<dbReference type="InterPro" id="IPR025476">
    <property type="entry name" value="Helitron_helicase-like"/>
</dbReference>
<evidence type="ECO:0000313" key="2">
    <source>
        <dbReference type="EMBL" id="KAE9393850.1"/>
    </source>
</evidence>
<dbReference type="EMBL" id="ML769562">
    <property type="protein sequence ID" value="KAE9393850.1"/>
    <property type="molecule type" value="Genomic_DNA"/>
</dbReference>
<accession>A0A6A4H7Y2</accession>
<gene>
    <name evidence="2" type="ORF">BT96DRAFT_1050038</name>
</gene>
<sequence length="309" mass="35881">MNRNENLDAHVMQQLQDMLIQHNVYVPIYKSAWEILQEHQNTPNYSVHLCLLPGFDQRHYNEATADEIAVLVPGDEIIPTNKRDIVLHLCTPNGHYPLQRVWDTHASYAPLHYVLLFPYGEAGWDFNLCLHEPEKQRPSRLTLTRYVSYCIHSRSNEYSTILHGGWLFQCHIADMWAAADQQHLTYLRTHQQELRAELYQGLADALDQADINNPDSVDLNSIGHRIILPSSYVGGARYMHQRFQDAMAAVRYYKKIDLFITITANPEWPEIKENLFEGQTAYDCPDLVSRVFKVKVKAIIDDIYRQGIF</sequence>
<protein>
    <recommendedName>
        <fullName evidence="1">Helitron helicase-like domain-containing protein</fullName>
    </recommendedName>
</protein>
<dbReference type="PANTHER" id="PTHR45786">
    <property type="entry name" value="DNA BINDING PROTEIN-LIKE"/>
    <property type="match status" value="1"/>
</dbReference>
<feature type="domain" description="Helitron helicase-like" evidence="1">
    <location>
        <begin position="146"/>
        <end position="309"/>
    </location>
</feature>
<dbReference type="PANTHER" id="PTHR45786:SF74">
    <property type="entry name" value="ATP-DEPENDENT DNA HELICASE"/>
    <property type="match status" value="1"/>
</dbReference>
<reference evidence="2" key="1">
    <citation type="journal article" date="2019" name="Environ. Microbiol.">
        <title>Fungal ecological strategies reflected in gene transcription - a case study of two litter decomposers.</title>
        <authorList>
            <person name="Barbi F."/>
            <person name="Kohler A."/>
            <person name="Barry K."/>
            <person name="Baskaran P."/>
            <person name="Daum C."/>
            <person name="Fauchery L."/>
            <person name="Ihrmark K."/>
            <person name="Kuo A."/>
            <person name="LaButti K."/>
            <person name="Lipzen A."/>
            <person name="Morin E."/>
            <person name="Grigoriev I.V."/>
            <person name="Henrissat B."/>
            <person name="Lindahl B."/>
            <person name="Martin F."/>
        </authorList>
    </citation>
    <scope>NUCLEOTIDE SEQUENCE</scope>
    <source>
        <strain evidence="2">JB14</strain>
    </source>
</reference>
<keyword evidence="3" id="KW-1185">Reference proteome</keyword>
<proteinExistence type="predicted"/>
<dbReference type="OrthoDB" id="2272314at2759"/>
<dbReference type="AlphaFoldDB" id="A0A6A4H7Y2"/>
<evidence type="ECO:0000313" key="3">
    <source>
        <dbReference type="Proteomes" id="UP000799118"/>
    </source>
</evidence>
<feature type="non-terminal residue" evidence="2">
    <location>
        <position position="309"/>
    </location>
</feature>